<reference evidence="1" key="1">
    <citation type="submission" date="2020-05" db="EMBL/GenBank/DDBJ databases">
        <title>Large-scale comparative analyses of tick genomes elucidate their genetic diversity and vector capacities.</title>
        <authorList>
            <person name="Jia N."/>
            <person name="Wang J."/>
            <person name="Shi W."/>
            <person name="Du L."/>
            <person name="Sun Y."/>
            <person name="Zhan W."/>
            <person name="Jiang J."/>
            <person name="Wang Q."/>
            <person name="Zhang B."/>
            <person name="Ji P."/>
            <person name="Sakyi L.B."/>
            <person name="Cui X."/>
            <person name="Yuan T."/>
            <person name="Jiang B."/>
            <person name="Yang W."/>
            <person name="Lam T.T.-Y."/>
            <person name="Chang Q."/>
            <person name="Ding S."/>
            <person name="Wang X."/>
            <person name="Zhu J."/>
            <person name="Ruan X."/>
            <person name="Zhao L."/>
            <person name="Wei J."/>
            <person name="Que T."/>
            <person name="Du C."/>
            <person name="Cheng J."/>
            <person name="Dai P."/>
            <person name="Han X."/>
            <person name="Huang E."/>
            <person name="Gao Y."/>
            <person name="Liu J."/>
            <person name="Shao H."/>
            <person name="Ye R."/>
            <person name="Li L."/>
            <person name="Wei W."/>
            <person name="Wang X."/>
            <person name="Wang C."/>
            <person name="Yang T."/>
            <person name="Huo Q."/>
            <person name="Li W."/>
            <person name="Guo W."/>
            <person name="Chen H."/>
            <person name="Zhou L."/>
            <person name="Ni X."/>
            <person name="Tian J."/>
            <person name="Zhou Y."/>
            <person name="Sheng Y."/>
            <person name="Liu T."/>
            <person name="Pan Y."/>
            <person name="Xia L."/>
            <person name="Li J."/>
            <person name="Zhao F."/>
            <person name="Cao W."/>
        </authorList>
    </citation>
    <scope>NUCLEOTIDE SEQUENCE</scope>
    <source>
        <strain evidence="1">Hyas-2018</strain>
    </source>
</reference>
<protein>
    <submittedName>
        <fullName evidence="1">Uncharacterized protein</fullName>
    </submittedName>
</protein>
<evidence type="ECO:0000313" key="1">
    <source>
        <dbReference type="EMBL" id="KAH6945813.1"/>
    </source>
</evidence>
<evidence type="ECO:0000313" key="2">
    <source>
        <dbReference type="Proteomes" id="UP000821845"/>
    </source>
</evidence>
<accession>A0ACB7TI63</accession>
<gene>
    <name evidence="1" type="ORF">HPB50_010071</name>
</gene>
<comment type="caution">
    <text evidence="1">The sequence shown here is derived from an EMBL/GenBank/DDBJ whole genome shotgun (WGS) entry which is preliminary data.</text>
</comment>
<proteinExistence type="predicted"/>
<sequence length="199" mass="20131">MPLRRRRPEISCVPVRGRWLYTGKIRFASSSKHYVTFPLALRDHHFLSIAVLATAACLVVAAPADAPAAADAGKEEKVEGRGGFFGGPVGYGGGFGGPGLLGGAAYGHNAGGYQGGFASGAHGFNQGSGGFAGGDSFRNVQGYNNQMGYSSSTGFSKTDSNRYGTGFGQHSSGFGGGAAGHQAGFGQSGFGHVGGIGPY</sequence>
<organism evidence="1 2">
    <name type="scientific">Hyalomma asiaticum</name>
    <name type="common">Tick</name>
    <dbReference type="NCBI Taxonomy" id="266040"/>
    <lineage>
        <taxon>Eukaryota</taxon>
        <taxon>Metazoa</taxon>
        <taxon>Ecdysozoa</taxon>
        <taxon>Arthropoda</taxon>
        <taxon>Chelicerata</taxon>
        <taxon>Arachnida</taxon>
        <taxon>Acari</taxon>
        <taxon>Parasitiformes</taxon>
        <taxon>Ixodida</taxon>
        <taxon>Ixodoidea</taxon>
        <taxon>Ixodidae</taxon>
        <taxon>Hyalomminae</taxon>
        <taxon>Hyalomma</taxon>
    </lineage>
</organism>
<dbReference type="EMBL" id="CM023481">
    <property type="protein sequence ID" value="KAH6945813.1"/>
    <property type="molecule type" value="Genomic_DNA"/>
</dbReference>
<dbReference type="Proteomes" id="UP000821845">
    <property type="component" value="Chromosome 1"/>
</dbReference>
<name>A0ACB7TI63_HYAAI</name>
<keyword evidence="2" id="KW-1185">Reference proteome</keyword>